<dbReference type="PRINTS" id="PR00081">
    <property type="entry name" value="GDHRDH"/>
</dbReference>
<keyword evidence="2" id="KW-0521">NADP</keyword>
<dbReference type="FunFam" id="3.40.50.720:FF:000137">
    <property type="entry name" value="Hydroxysteroid (17-beta) dehydrogenase 3"/>
    <property type="match status" value="1"/>
</dbReference>
<dbReference type="InterPro" id="IPR020904">
    <property type="entry name" value="Sc_DH/Rdtase_CS"/>
</dbReference>
<comment type="caution">
    <text evidence="6">The sequence shown here is derived from an EMBL/GenBank/DDBJ whole genome shotgun (WGS) entry which is preliminary data.</text>
</comment>
<name>A0A9J6BYA2_POLVA</name>
<dbReference type="InterPro" id="IPR002347">
    <property type="entry name" value="SDR_fam"/>
</dbReference>
<evidence type="ECO:0000313" key="6">
    <source>
        <dbReference type="EMBL" id="KAG5674672.1"/>
    </source>
</evidence>
<dbReference type="InterPro" id="IPR036291">
    <property type="entry name" value="NAD(P)-bd_dom_sf"/>
</dbReference>
<evidence type="ECO:0000256" key="5">
    <source>
        <dbReference type="ARBA" id="ARBA00038261"/>
    </source>
</evidence>
<comment type="similarity">
    <text evidence="5">Belongs to the short-chain dehydrogenases/reductases (SDR) family. 17-beta-HSD 3 subfamily.</text>
</comment>
<dbReference type="PROSITE" id="PS00061">
    <property type="entry name" value="ADH_SHORT"/>
    <property type="match status" value="1"/>
</dbReference>
<proteinExistence type="inferred from homology"/>
<keyword evidence="3" id="KW-0560">Oxidoreductase</keyword>
<evidence type="ECO:0000256" key="1">
    <source>
        <dbReference type="ARBA" id="ARBA00004173"/>
    </source>
</evidence>
<dbReference type="CDD" id="cd05356">
    <property type="entry name" value="17beta-HSD1_like_SDR_c"/>
    <property type="match status" value="1"/>
</dbReference>
<accession>A0A9J6BYA2</accession>
<evidence type="ECO:0000256" key="3">
    <source>
        <dbReference type="ARBA" id="ARBA00023002"/>
    </source>
</evidence>
<dbReference type="Pfam" id="PF00106">
    <property type="entry name" value="adh_short"/>
    <property type="match status" value="1"/>
</dbReference>
<reference evidence="6" key="1">
    <citation type="submission" date="2021-03" db="EMBL/GenBank/DDBJ databases">
        <title>Chromosome level genome of the anhydrobiotic midge Polypedilum vanderplanki.</title>
        <authorList>
            <person name="Yoshida Y."/>
            <person name="Kikawada T."/>
            <person name="Gusev O."/>
        </authorList>
    </citation>
    <scope>NUCLEOTIDE SEQUENCE</scope>
    <source>
        <strain evidence="6">NIAS01</strain>
        <tissue evidence="6">Whole body or cell culture</tissue>
    </source>
</reference>
<comment type="subcellular location">
    <subcellularLocation>
        <location evidence="1">Mitochondrion</location>
    </subcellularLocation>
</comment>
<evidence type="ECO:0000256" key="4">
    <source>
        <dbReference type="ARBA" id="ARBA00023128"/>
    </source>
</evidence>
<keyword evidence="7" id="KW-1185">Reference proteome</keyword>
<dbReference type="GO" id="GO:0005739">
    <property type="term" value="C:mitochondrion"/>
    <property type="evidence" value="ECO:0007669"/>
    <property type="project" value="UniProtKB-SubCell"/>
</dbReference>
<dbReference type="AlphaFoldDB" id="A0A9J6BYA2"/>
<dbReference type="PIRSF" id="PIRSF000126">
    <property type="entry name" value="11-beta-HSD1"/>
    <property type="match status" value="1"/>
</dbReference>
<evidence type="ECO:0000313" key="7">
    <source>
        <dbReference type="Proteomes" id="UP001107558"/>
    </source>
</evidence>
<dbReference type="OrthoDB" id="5545019at2759"/>
<organism evidence="6 7">
    <name type="scientific">Polypedilum vanderplanki</name>
    <name type="common">Sleeping chironomid midge</name>
    <dbReference type="NCBI Taxonomy" id="319348"/>
    <lineage>
        <taxon>Eukaryota</taxon>
        <taxon>Metazoa</taxon>
        <taxon>Ecdysozoa</taxon>
        <taxon>Arthropoda</taxon>
        <taxon>Hexapoda</taxon>
        <taxon>Insecta</taxon>
        <taxon>Pterygota</taxon>
        <taxon>Neoptera</taxon>
        <taxon>Endopterygota</taxon>
        <taxon>Diptera</taxon>
        <taxon>Nematocera</taxon>
        <taxon>Chironomoidea</taxon>
        <taxon>Chironomidae</taxon>
        <taxon>Chironominae</taxon>
        <taxon>Polypedilum</taxon>
        <taxon>Polypedilum</taxon>
    </lineage>
</organism>
<evidence type="ECO:0008006" key="8">
    <source>
        <dbReference type="Google" id="ProtNLM"/>
    </source>
</evidence>
<dbReference type="Gene3D" id="3.40.50.720">
    <property type="entry name" value="NAD(P)-binding Rossmann-like Domain"/>
    <property type="match status" value="1"/>
</dbReference>
<gene>
    <name evidence="6" type="ORF">PVAND_004625</name>
</gene>
<dbReference type="PANTHER" id="PTHR44889:SF1">
    <property type="entry name" value="INACTIVE HYDROXYSTEROID DEHYDROGENASE-LIKE PROTEIN 1"/>
    <property type="match status" value="1"/>
</dbReference>
<dbReference type="PANTHER" id="PTHR44889">
    <property type="entry name" value="INACTIVE HYDROXYSTEROID DEHYDROGENASE-LIKE PROTEIN 1"/>
    <property type="match status" value="1"/>
</dbReference>
<dbReference type="GO" id="GO:0016491">
    <property type="term" value="F:oxidoreductase activity"/>
    <property type="evidence" value="ECO:0007669"/>
    <property type="project" value="UniProtKB-KW"/>
</dbReference>
<dbReference type="EMBL" id="JADBJN010000002">
    <property type="protein sequence ID" value="KAG5674672.1"/>
    <property type="molecule type" value="Genomic_DNA"/>
</dbReference>
<dbReference type="Proteomes" id="UP001107558">
    <property type="component" value="Chromosome 2"/>
</dbReference>
<sequence length="313" mass="35817">MFETFLICVGIYATIWYLYENLSSPILIIVNTLLELFIPSKKKSFKEKYGEWAVVTGATDGIGKQYAKELAKHGMNIVLISRTESKLIEVAKEIESMYSVKTKYVAVDFGNGKKIYEKIKEELKSMDIGILVNNVGSFHEYPEYLDKISEDTLWSIMNINVGAITMMSRMIIPQMKANKRGMIVNLSSGTQTQPMPLMTIYAASKIYVTNFTLALQKELKKYNVEVQLLSPMFVKTKMLNSDRLNENPFVTNVEKYTRHAVFTLGKSSQTTGYWEHAIQVAFIKIVPQVLRTQCAWITARFMKAEYLQKQKLS</sequence>
<dbReference type="SUPFAM" id="SSF51735">
    <property type="entry name" value="NAD(P)-binding Rossmann-fold domains"/>
    <property type="match status" value="1"/>
</dbReference>
<protein>
    <recommendedName>
        <fullName evidence="8">Steroid dehydrogenase</fullName>
    </recommendedName>
</protein>
<keyword evidence="4" id="KW-0496">Mitochondrion</keyword>
<evidence type="ECO:0000256" key="2">
    <source>
        <dbReference type="ARBA" id="ARBA00022857"/>
    </source>
</evidence>
<dbReference type="InterPro" id="IPR052149">
    <property type="entry name" value="17-beta-HSD3-like"/>
</dbReference>
<dbReference type="PRINTS" id="PR00080">
    <property type="entry name" value="SDRFAMILY"/>
</dbReference>